<evidence type="ECO:0000313" key="2">
    <source>
        <dbReference type="EMBL" id="CAD8879618.1"/>
    </source>
</evidence>
<keyword evidence="1" id="KW-0732">Signal</keyword>
<sequence>MKMSFVTSTLIYMIASLSTGVDGYNPNGRLPLTSVQFHVSRNRYCSVGFLQPSRLLASDDNAESEIAGSGDEVEDLDSYDFEAEFKNRMEKEGGATKLRIKNATKDAAKGAADTAGSIKSTIVSGLFPDVNNAASKGLVTDSGWNLTLASLALIIVLAVGTQVMQQPIDTNGEVLGFGIR</sequence>
<feature type="chain" id="PRO_5031108322" evidence="1">
    <location>
        <begin position="24"/>
        <end position="180"/>
    </location>
</feature>
<reference evidence="2" key="1">
    <citation type="submission" date="2021-01" db="EMBL/GenBank/DDBJ databases">
        <authorList>
            <person name="Corre E."/>
            <person name="Pelletier E."/>
            <person name="Niang G."/>
            <person name="Scheremetjew M."/>
            <person name="Finn R."/>
            <person name="Kale V."/>
            <person name="Holt S."/>
            <person name="Cochrane G."/>
            <person name="Meng A."/>
            <person name="Brown T."/>
            <person name="Cohen L."/>
        </authorList>
    </citation>
    <scope>NUCLEOTIDE SEQUENCE</scope>
    <source>
        <strain evidence="2">308</strain>
    </source>
</reference>
<name>A0A7S1B9T9_9STRA</name>
<accession>A0A7S1B9T9</accession>
<feature type="signal peptide" evidence="1">
    <location>
        <begin position="1"/>
        <end position="23"/>
    </location>
</feature>
<gene>
    <name evidence="2" type="ORF">CHYS00102_LOCUS6802</name>
</gene>
<protein>
    <submittedName>
        <fullName evidence="2">Uncharacterized protein</fullName>
    </submittedName>
</protein>
<dbReference type="EMBL" id="HBFR01009366">
    <property type="protein sequence ID" value="CAD8879618.1"/>
    <property type="molecule type" value="Transcribed_RNA"/>
</dbReference>
<proteinExistence type="predicted"/>
<dbReference type="AlphaFoldDB" id="A0A7S1B9T9"/>
<organism evidence="2">
    <name type="scientific">Corethron hystrix</name>
    <dbReference type="NCBI Taxonomy" id="216773"/>
    <lineage>
        <taxon>Eukaryota</taxon>
        <taxon>Sar</taxon>
        <taxon>Stramenopiles</taxon>
        <taxon>Ochrophyta</taxon>
        <taxon>Bacillariophyta</taxon>
        <taxon>Coscinodiscophyceae</taxon>
        <taxon>Corethrophycidae</taxon>
        <taxon>Corethrales</taxon>
        <taxon>Corethraceae</taxon>
        <taxon>Corethron</taxon>
    </lineage>
</organism>
<evidence type="ECO:0000256" key="1">
    <source>
        <dbReference type="SAM" id="SignalP"/>
    </source>
</evidence>